<dbReference type="Pfam" id="PF02080">
    <property type="entry name" value="TrkA_C"/>
    <property type="match status" value="1"/>
</dbReference>
<evidence type="ECO:0000256" key="4">
    <source>
        <dbReference type="ARBA" id="ARBA00022958"/>
    </source>
</evidence>
<dbReference type="GeneID" id="81123087"/>
<name>A0ABD5XQ07_9EURY</name>
<proteinExistence type="predicted"/>
<keyword evidence="6" id="KW-0406">Ion transport</keyword>
<dbReference type="InterPro" id="IPR050721">
    <property type="entry name" value="Trk_Ktr_HKT_K-transport"/>
</dbReference>
<evidence type="ECO:0000259" key="8">
    <source>
        <dbReference type="PROSITE" id="PS51202"/>
    </source>
</evidence>
<dbReference type="SUPFAM" id="SSF116726">
    <property type="entry name" value="TrkA C-terminal domain-like"/>
    <property type="match status" value="1"/>
</dbReference>
<dbReference type="InterPro" id="IPR006037">
    <property type="entry name" value="RCK_C"/>
</dbReference>
<evidence type="ECO:0000313" key="9">
    <source>
        <dbReference type="EMBL" id="MFC7135641.1"/>
    </source>
</evidence>
<evidence type="ECO:0000313" key="10">
    <source>
        <dbReference type="Proteomes" id="UP001596368"/>
    </source>
</evidence>
<dbReference type="InterPro" id="IPR003148">
    <property type="entry name" value="RCK_N"/>
</dbReference>
<dbReference type="InterPro" id="IPR036721">
    <property type="entry name" value="RCK_C_sf"/>
</dbReference>
<dbReference type="RefSeq" id="WP_284013002.1">
    <property type="nucleotide sequence ID" value="NZ_CP126156.1"/>
</dbReference>
<dbReference type="InterPro" id="IPR006036">
    <property type="entry name" value="K_uptake_TrkA"/>
</dbReference>
<comment type="caution">
    <text evidence="9">The sequence shown here is derived from an EMBL/GenBank/DDBJ whole genome shotgun (WGS) entry which is preliminary data.</text>
</comment>
<dbReference type="Gene3D" id="3.30.70.1450">
    <property type="entry name" value="Regulator of K+ conductance, C-terminal domain"/>
    <property type="match status" value="1"/>
</dbReference>
<evidence type="ECO:0000256" key="6">
    <source>
        <dbReference type="ARBA" id="ARBA00023065"/>
    </source>
</evidence>
<evidence type="ECO:0000256" key="1">
    <source>
        <dbReference type="ARBA" id="ARBA00003660"/>
    </source>
</evidence>
<dbReference type="GO" id="GO:0006813">
    <property type="term" value="P:potassium ion transport"/>
    <property type="evidence" value="ECO:0007669"/>
    <property type="project" value="UniProtKB-KW"/>
</dbReference>
<dbReference type="PROSITE" id="PS51202">
    <property type="entry name" value="RCK_C"/>
    <property type="match status" value="1"/>
</dbReference>
<dbReference type="PANTHER" id="PTHR43833:SF5">
    <property type="entry name" value="TRK SYSTEM POTASSIUM UPTAKE PROTEIN TRKA"/>
    <property type="match status" value="1"/>
</dbReference>
<dbReference type="PANTHER" id="PTHR43833">
    <property type="entry name" value="POTASSIUM CHANNEL PROTEIN 2-RELATED-RELATED"/>
    <property type="match status" value="1"/>
</dbReference>
<dbReference type="GO" id="GO:0034220">
    <property type="term" value="P:monoatomic ion transmembrane transport"/>
    <property type="evidence" value="ECO:0007669"/>
    <property type="project" value="UniProtKB-KW"/>
</dbReference>
<dbReference type="EMBL" id="JBHSZG010000001">
    <property type="protein sequence ID" value="MFC7135641.1"/>
    <property type="molecule type" value="Genomic_DNA"/>
</dbReference>
<evidence type="ECO:0000256" key="5">
    <source>
        <dbReference type="ARBA" id="ARBA00023027"/>
    </source>
</evidence>
<evidence type="ECO:0000256" key="3">
    <source>
        <dbReference type="ARBA" id="ARBA00022538"/>
    </source>
</evidence>
<protein>
    <submittedName>
        <fullName evidence="9">Potassium channel family protein</fullName>
    </submittedName>
</protein>
<gene>
    <name evidence="9" type="ORF">ACFQRB_01560</name>
</gene>
<keyword evidence="3" id="KW-0633">Potassium transport</keyword>
<reference evidence="9 10" key="1">
    <citation type="journal article" date="2019" name="Int. J. Syst. Evol. Microbiol.">
        <title>The Global Catalogue of Microorganisms (GCM) 10K type strain sequencing project: providing services to taxonomists for standard genome sequencing and annotation.</title>
        <authorList>
            <consortium name="The Broad Institute Genomics Platform"/>
            <consortium name="The Broad Institute Genome Sequencing Center for Infectious Disease"/>
            <person name="Wu L."/>
            <person name="Ma J."/>
        </authorList>
    </citation>
    <scope>NUCLEOTIDE SEQUENCE [LARGE SCALE GENOMIC DNA]</scope>
    <source>
        <strain evidence="9 10">DT92</strain>
    </source>
</reference>
<dbReference type="PROSITE" id="PS51201">
    <property type="entry name" value="RCK_N"/>
    <property type="match status" value="1"/>
</dbReference>
<keyword evidence="9" id="KW-0407">Ion channel</keyword>
<accession>A0ABD5XQ07</accession>
<keyword evidence="10" id="KW-1185">Reference proteome</keyword>
<organism evidence="9 10">
    <name type="scientific">Halobaculum litoreum</name>
    <dbReference type="NCBI Taxonomy" id="3031998"/>
    <lineage>
        <taxon>Archaea</taxon>
        <taxon>Methanobacteriati</taxon>
        <taxon>Methanobacteriota</taxon>
        <taxon>Stenosarchaea group</taxon>
        <taxon>Halobacteria</taxon>
        <taxon>Halobacteriales</taxon>
        <taxon>Haloferacaceae</taxon>
        <taxon>Halobaculum</taxon>
    </lineage>
</organism>
<comment type="function">
    <text evidence="1">Part of a potassium transport system.</text>
</comment>
<dbReference type="SUPFAM" id="SSF51735">
    <property type="entry name" value="NAD(P)-binding Rossmann-fold domains"/>
    <property type="match status" value="1"/>
</dbReference>
<sequence>MRIVIVGYGRVGARTARVLDEEGHDVVVVDNDHAKVERARSTGLTVVEGDGSNPEVLAAAGVADADAVGAITGDPKLNFEICMEAKGASDCRTVMRVSEDFHDEIYDEFERAVDEIIYPERLGAGAAKTAMLGGNFNAIGDLTERLQIFSLSVGDDAPILGSRVNDLPLDGARVYAHGRDREPLTIPLPGTTVEAGDRLAVLAETERVDDVRATLLGAD</sequence>
<dbReference type="Gene3D" id="3.40.50.720">
    <property type="entry name" value="NAD(P)-binding Rossmann-like Domain"/>
    <property type="match status" value="1"/>
</dbReference>
<dbReference type="AlphaFoldDB" id="A0ABD5XQ07"/>
<dbReference type="PRINTS" id="PR00335">
    <property type="entry name" value="KUPTAKETRKA"/>
</dbReference>
<dbReference type="Proteomes" id="UP001596368">
    <property type="component" value="Unassembled WGS sequence"/>
</dbReference>
<keyword evidence="4" id="KW-0630">Potassium</keyword>
<dbReference type="InterPro" id="IPR036291">
    <property type="entry name" value="NAD(P)-bd_dom_sf"/>
</dbReference>
<dbReference type="Pfam" id="PF02254">
    <property type="entry name" value="TrkA_N"/>
    <property type="match status" value="1"/>
</dbReference>
<keyword evidence="5" id="KW-0520">NAD</keyword>
<feature type="domain" description="RCK C-terminal" evidence="8">
    <location>
        <begin position="136"/>
        <end position="217"/>
    </location>
</feature>
<feature type="domain" description="RCK N-terminal" evidence="7">
    <location>
        <begin position="1"/>
        <end position="117"/>
    </location>
</feature>
<evidence type="ECO:0000259" key="7">
    <source>
        <dbReference type="PROSITE" id="PS51201"/>
    </source>
</evidence>
<keyword evidence="2" id="KW-0813">Transport</keyword>
<evidence type="ECO:0000256" key="2">
    <source>
        <dbReference type="ARBA" id="ARBA00022448"/>
    </source>
</evidence>